<feature type="transmembrane region" description="Helical" evidence="1">
    <location>
        <begin position="271"/>
        <end position="291"/>
    </location>
</feature>
<dbReference type="RefSeq" id="WP_264807343.1">
    <property type="nucleotide sequence ID" value="NZ_CP110226.1"/>
</dbReference>
<evidence type="ECO:0000313" key="4">
    <source>
        <dbReference type="Proteomes" id="UP001163156"/>
    </source>
</evidence>
<feature type="transmembrane region" description="Helical" evidence="1">
    <location>
        <begin position="119"/>
        <end position="136"/>
    </location>
</feature>
<organism evidence="3 4">
    <name type="scientific">Algoriphagus halophytocola</name>
    <dbReference type="NCBI Taxonomy" id="2991499"/>
    <lineage>
        <taxon>Bacteria</taxon>
        <taxon>Pseudomonadati</taxon>
        <taxon>Bacteroidota</taxon>
        <taxon>Cytophagia</taxon>
        <taxon>Cytophagales</taxon>
        <taxon>Cyclobacteriaceae</taxon>
        <taxon>Algoriphagus</taxon>
    </lineage>
</organism>
<keyword evidence="1" id="KW-0812">Transmembrane</keyword>
<dbReference type="InterPro" id="IPR000620">
    <property type="entry name" value="EamA_dom"/>
</dbReference>
<feature type="transmembrane region" description="Helical" evidence="1">
    <location>
        <begin position="142"/>
        <end position="163"/>
    </location>
</feature>
<dbReference type="EMBL" id="CP110226">
    <property type="protein sequence ID" value="UZD20920.1"/>
    <property type="molecule type" value="Genomic_DNA"/>
</dbReference>
<keyword evidence="4" id="KW-1185">Reference proteome</keyword>
<feature type="transmembrane region" description="Helical" evidence="1">
    <location>
        <begin position="36"/>
        <end position="53"/>
    </location>
</feature>
<dbReference type="SUPFAM" id="SSF103481">
    <property type="entry name" value="Multidrug resistance efflux transporter EmrE"/>
    <property type="match status" value="1"/>
</dbReference>
<dbReference type="InterPro" id="IPR037185">
    <property type="entry name" value="EmrE-like"/>
</dbReference>
<evidence type="ECO:0000259" key="2">
    <source>
        <dbReference type="Pfam" id="PF00892"/>
    </source>
</evidence>
<dbReference type="PANTHER" id="PTHR22911:SF79">
    <property type="entry name" value="MOBA-LIKE NTP TRANSFERASE DOMAIN-CONTAINING PROTEIN"/>
    <property type="match status" value="1"/>
</dbReference>
<reference evidence="3" key="1">
    <citation type="submission" date="2022-10" db="EMBL/GenBank/DDBJ databases">
        <title>Algoriphagus sp. a novel bacteria isolate from halophytes salicornia europaea.</title>
        <authorList>
            <person name="Peng Y."/>
            <person name="Jiang L."/>
            <person name="Lee J."/>
        </authorList>
    </citation>
    <scope>NUCLEOTIDE SEQUENCE</scope>
    <source>
        <strain evidence="3">TR-M5</strain>
    </source>
</reference>
<dbReference type="PANTHER" id="PTHR22911">
    <property type="entry name" value="ACYL-MALONYL CONDENSING ENZYME-RELATED"/>
    <property type="match status" value="1"/>
</dbReference>
<feature type="transmembrane region" description="Helical" evidence="1">
    <location>
        <begin position="175"/>
        <end position="195"/>
    </location>
</feature>
<feature type="transmembrane region" description="Helical" evidence="1">
    <location>
        <begin position="9"/>
        <end position="30"/>
    </location>
</feature>
<feature type="transmembrane region" description="Helical" evidence="1">
    <location>
        <begin position="90"/>
        <end position="107"/>
    </location>
</feature>
<gene>
    <name evidence="3" type="ORF">OM944_09515</name>
</gene>
<accession>A0ABY6MDG5</accession>
<feature type="transmembrane region" description="Helical" evidence="1">
    <location>
        <begin position="239"/>
        <end position="259"/>
    </location>
</feature>
<protein>
    <submittedName>
        <fullName evidence="3">DMT family transporter</fullName>
    </submittedName>
</protein>
<keyword evidence="1" id="KW-1133">Transmembrane helix</keyword>
<name>A0ABY6MDG5_9BACT</name>
<evidence type="ECO:0000313" key="3">
    <source>
        <dbReference type="EMBL" id="UZD20920.1"/>
    </source>
</evidence>
<feature type="domain" description="EamA" evidence="2">
    <location>
        <begin position="144"/>
        <end position="283"/>
    </location>
</feature>
<feature type="domain" description="EamA" evidence="2">
    <location>
        <begin position="8"/>
        <end position="136"/>
    </location>
</feature>
<proteinExistence type="predicted"/>
<dbReference type="Proteomes" id="UP001163156">
    <property type="component" value="Chromosome"/>
</dbReference>
<feature type="transmembrane region" description="Helical" evidence="1">
    <location>
        <begin position="207"/>
        <end position="227"/>
    </location>
</feature>
<sequence length="302" mass="33899">MNATLKDYLMLHFIVLIWGFTAILGLLISLPAIELVFYRTLIASVGVAGLFFWKKKRLLLPVRDMVKVTGVGFVIAVHWILFFWSARVSTASVCLAGMATTSLWTAFVEPIFNRAKIKWYEVGLGLMVIVGLLVIFSFESGYWLGLSMALASSLMAAIFSVLNGKLAHRHNPYQITFYEMAGACLFTLIFMPIYSGFMTDSGLNLQWVGYDWFWLFLLGGVCTVYAFSVSVELMKRLSVFSINLTVNLEPVYGIVLAVLIFGESEKMTPQFYLGTAIILVSVLSYPVLNYLNKRRKPVRPLG</sequence>
<feature type="transmembrane region" description="Helical" evidence="1">
    <location>
        <begin position="65"/>
        <end position="84"/>
    </location>
</feature>
<evidence type="ECO:0000256" key="1">
    <source>
        <dbReference type="SAM" id="Phobius"/>
    </source>
</evidence>
<keyword evidence="1" id="KW-0472">Membrane</keyword>
<dbReference type="Pfam" id="PF00892">
    <property type="entry name" value="EamA"/>
    <property type="match status" value="2"/>
</dbReference>